<reference evidence="2 3" key="1">
    <citation type="submission" date="2019-08" db="EMBL/GenBank/DDBJ databases">
        <title>Highly reduced genomes of protist endosymbionts show evolutionary convergence.</title>
        <authorList>
            <person name="George E."/>
            <person name="Husnik F."/>
            <person name="Tashyreva D."/>
            <person name="Prokopchuk G."/>
            <person name="Horak A."/>
            <person name="Kwong W.K."/>
            <person name="Lukes J."/>
            <person name="Keeling P.J."/>
        </authorList>
    </citation>
    <scope>NUCLEOTIDE SEQUENCE [LARGE SCALE GENOMIC DNA]</scope>
    <source>
        <strain evidence="2">1604HC</strain>
    </source>
</reference>
<evidence type="ECO:0000313" key="3">
    <source>
        <dbReference type="Proteomes" id="UP000324924"/>
    </source>
</evidence>
<dbReference type="RefSeq" id="WP_148972139.1">
    <property type="nucleotide sequence ID" value="NZ_CP043314.1"/>
</dbReference>
<keyword evidence="1" id="KW-0812">Transmembrane</keyword>
<dbReference type="EMBL" id="CP043314">
    <property type="protein sequence ID" value="QEK39016.1"/>
    <property type="molecule type" value="Genomic_DNA"/>
</dbReference>
<organism evidence="2 3">
    <name type="scientific">Candidatus Nesciobacter abundans</name>
    <dbReference type="NCBI Taxonomy" id="2601668"/>
    <lineage>
        <taxon>Bacteria</taxon>
        <taxon>Pseudomonadati</taxon>
        <taxon>Pseudomonadota</taxon>
        <taxon>Alphaproteobacteria</taxon>
        <taxon>Holosporales</taxon>
        <taxon>Holosporaceae</taxon>
        <taxon>Candidatus Nesciobacter</taxon>
    </lineage>
</organism>
<protein>
    <submittedName>
        <fullName evidence="2">Uncharacterized protein</fullName>
    </submittedName>
</protein>
<feature type="transmembrane region" description="Helical" evidence="1">
    <location>
        <begin position="185"/>
        <end position="204"/>
    </location>
</feature>
<keyword evidence="1" id="KW-0472">Membrane</keyword>
<feature type="transmembrane region" description="Helical" evidence="1">
    <location>
        <begin position="231"/>
        <end position="255"/>
    </location>
</feature>
<evidence type="ECO:0000256" key="1">
    <source>
        <dbReference type="SAM" id="Phobius"/>
    </source>
</evidence>
<dbReference type="KEGG" id="nabu:FZC36_01020"/>
<keyword evidence="3" id="KW-1185">Reference proteome</keyword>
<accession>A0A5C0UFY7</accession>
<keyword evidence="1" id="KW-1133">Transmembrane helix</keyword>
<feature type="transmembrane region" description="Helical" evidence="1">
    <location>
        <begin position="42"/>
        <end position="58"/>
    </location>
</feature>
<sequence>MLENILENAMGVKSMNKFKYSNESTDEHTFISQKPKSTWSDFLFLRLLMIGISIKYLFGTEKVYFLNFIFIITICSFLLFCFDYMKFCDFSLKKIIDIYSLNCYFNNIEVGSSDVDSFPKKITYFNKSDLEESPKEDFKEDYNESESQKNSYKKYLDKGLVNGYEYQKLNIFVVQIFIVRFVRNFLISNVFLKSLVVSLGIFISRKFESEGGFPAGVLFALGLKEFKYKEILIYLGIFIFIFVNIFPMLFGKYVFYTFKELKFINSVWLNDLSVFFLTVYSVLHMIKNLIF</sequence>
<name>A0A5C0UFY7_9PROT</name>
<gene>
    <name evidence="2" type="ORF">FZC36_01020</name>
</gene>
<feature type="transmembrane region" description="Helical" evidence="1">
    <location>
        <begin position="267"/>
        <end position="286"/>
    </location>
</feature>
<proteinExistence type="predicted"/>
<feature type="transmembrane region" description="Helical" evidence="1">
    <location>
        <begin position="64"/>
        <end position="85"/>
    </location>
</feature>
<dbReference type="Proteomes" id="UP000324924">
    <property type="component" value="Chromosome"/>
</dbReference>
<evidence type="ECO:0000313" key="2">
    <source>
        <dbReference type="EMBL" id="QEK39016.1"/>
    </source>
</evidence>
<dbReference type="AlphaFoldDB" id="A0A5C0UFY7"/>